<reference evidence="1 2" key="1">
    <citation type="submission" date="2019-02" db="EMBL/GenBank/DDBJ databases">
        <title>Deep-cultivation of Planctomycetes and their phenomic and genomic characterization uncovers novel biology.</title>
        <authorList>
            <person name="Wiegand S."/>
            <person name="Jogler M."/>
            <person name="Boedeker C."/>
            <person name="Pinto D."/>
            <person name="Vollmers J."/>
            <person name="Rivas-Marin E."/>
            <person name="Kohn T."/>
            <person name="Peeters S.H."/>
            <person name="Heuer A."/>
            <person name="Rast P."/>
            <person name="Oberbeckmann S."/>
            <person name="Bunk B."/>
            <person name="Jeske O."/>
            <person name="Meyerdierks A."/>
            <person name="Storesund J.E."/>
            <person name="Kallscheuer N."/>
            <person name="Luecker S."/>
            <person name="Lage O.M."/>
            <person name="Pohl T."/>
            <person name="Merkel B.J."/>
            <person name="Hornburger P."/>
            <person name="Mueller R.-W."/>
            <person name="Bruemmer F."/>
            <person name="Labrenz M."/>
            <person name="Spormann A.M."/>
            <person name="Op Den Camp H."/>
            <person name="Overmann J."/>
            <person name="Amann R."/>
            <person name="Jetten M.S.M."/>
            <person name="Mascher T."/>
            <person name="Medema M.H."/>
            <person name="Devos D.P."/>
            <person name="Kaster A.-K."/>
            <person name="Ovreas L."/>
            <person name="Rohde M."/>
            <person name="Galperin M.Y."/>
            <person name="Jogler C."/>
        </authorList>
    </citation>
    <scope>NUCLEOTIDE SEQUENCE [LARGE SCALE GENOMIC DNA]</scope>
    <source>
        <strain evidence="1 2">Pla52o</strain>
    </source>
</reference>
<gene>
    <name evidence="1" type="ORF">Pla52o_38170</name>
</gene>
<evidence type="ECO:0000313" key="2">
    <source>
        <dbReference type="Proteomes" id="UP000316304"/>
    </source>
</evidence>
<proteinExistence type="predicted"/>
<comment type="caution">
    <text evidence="1">The sequence shown here is derived from an EMBL/GenBank/DDBJ whole genome shotgun (WGS) entry which is preliminary data.</text>
</comment>
<sequence>MSPDKLDSIKFVVGVIARRRLWVSSGNRRRPLQIKGRT</sequence>
<dbReference type="Proteomes" id="UP000316304">
    <property type="component" value="Unassembled WGS sequence"/>
</dbReference>
<accession>A0A5C6CAL8</accession>
<name>A0A5C6CAL8_9BACT</name>
<organism evidence="1 2">
    <name type="scientific">Novipirellula galeiformis</name>
    <dbReference type="NCBI Taxonomy" id="2528004"/>
    <lineage>
        <taxon>Bacteria</taxon>
        <taxon>Pseudomonadati</taxon>
        <taxon>Planctomycetota</taxon>
        <taxon>Planctomycetia</taxon>
        <taxon>Pirellulales</taxon>
        <taxon>Pirellulaceae</taxon>
        <taxon>Novipirellula</taxon>
    </lineage>
</organism>
<keyword evidence="2" id="KW-1185">Reference proteome</keyword>
<dbReference type="EMBL" id="SJPT01000006">
    <property type="protein sequence ID" value="TWU21630.1"/>
    <property type="molecule type" value="Genomic_DNA"/>
</dbReference>
<protein>
    <submittedName>
        <fullName evidence="1">Uncharacterized protein</fullName>
    </submittedName>
</protein>
<evidence type="ECO:0000313" key="1">
    <source>
        <dbReference type="EMBL" id="TWU21630.1"/>
    </source>
</evidence>
<dbReference type="AlphaFoldDB" id="A0A5C6CAL8"/>